<proteinExistence type="predicted"/>
<dbReference type="KEGG" id="bbev:BBEV_0458"/>
<dbReference type="Proteomes" id="UP000094463">
    <property type="component" value="Chromosome"/>
</dbReference>
<reference evidence="2 3" key="1">
    <citation type="submission" date="2015-08" db="EMBL/GenBank/DDBJ databases">
        <title>The complete genome sequence of Bacillus beveridgei MLTeJB.</title>
        <authorList>
            <person name="Hanson T.E."/>
            <person name="Mesa C."/>
            <person name="Basesman S.M."/>
            <person name="Oremland R.S."/>
        </authorList>
    </citation>
    <scope>NUCLEOTIDE SEQUENCE [LARGE SCALE GENOMIC DNA]</scope>
    <source>
        <strain evidence="2 3">MLTeJB</strain>
    </source>
</reference>
<dbReference type="InterPro" id="IPR029032">
    <property type="entry name" value="AhpD-like"/>
</dbReference>
<protein>
    <submittedName>
        <fullName evidence="2">4-carboxymuconolactone decarboxylase</fullName>
        <ecNumber evidence="2">4.1.1.44</ecNumber>
    </submittedName>
</protein>
<keyword evidence="3" id="KW-1185">Reference proteome</keyword>
<feature type="domain" description="Carboxymuconolactone decarboxylase-like" evidence="1">
    <location>
        <begin position="34"/>
        <end position="114"/>
    </location>
</feature>
<name>A0A1D7QS59_9BACI</name>
<dbReference type="GO" id="GO:0051920">
    <property type="term" value="F:peroxiredoxin activity"/>
    <property type="evidence" value="ECO:0007669"/>
    <property type="project" value="InterPro"/>
</dbReference>
<dbReference type="AlphaFoldDB" id="A0A1D7QS59"/>
<dbReference type="PATRIC" id="fig|632773.3.peg.493"/>
<accession>A0A1D7QS59</accession>
<dbReference type="Pfam" id="PF02627">
    <property type="entry name" value="CMD"/>
    <property type="match status" value="1"/>
</dbReference>
<dbReference type="InterPro" id="IPR003779">
    <property type="entry name" value="CMD-like"/>
</dbReference>
<dbReference type="EC" id="4.1.1.44" evidence="2"/>
<dbReference type="STRING" id="632773.BBEV_0458"/>
<dbReference type="RefSeq" id="WP_069363985.1">
    <property type="nucleotide sequence ID" value="NZ_CP012502.1"/>
</dbReference>
<sequence>MTDRFEKGLNVRKDVLGAEHVARSMANVSEFNKEIQELVTSWCWGDIWTREGISRRDRSLINLAILTAMNRNHEFKVHVKGALTNGCTPEEIKEVLLQTAVYCGVPAALESFRNASEVLAEWEQETDGSSGRA</sequence>
<dbReference type="PANTHER" id="PTHR33570">
    <property type="entry name" value="4-CARBOXYMUCONOLACTONE DECARBOXYLASE FAMILY PROTEIN"/>
    <property type="match status" value="1"/>
</dbReference>
<evidence type="ECO:0000313" key="2">
    <source>
        <dbReference type="EMBL" id="AOM81852.1"/>
    </source>
</evidence>
<dbReference type="SUPFAM" id="SSF69118">
    <property type="entry name" value="AhpD-like"/>
    <property type="match status" value="1"/>
</dbReference>
<dbReference type="OrthoDB" id="9802489at2"/>
<evidence type="ECO:0000259" key="1">
    <source>
        <dbReference type="Pfam" id="PF02627"/>
    </source>
</evidence>
<organism evidence="2 3">
    <name type="scientific">Salisediminibacterium beveridgei</name>
    <dbReference type="NCBI Taxonomy" id="632773"/>
    <lineage>
        <taxon>Bacteria</taxon>
        <taxon>Bacillati</taxon>
        <taxon>Bacillota</taxon>
        <taxon>Bacilli</taxon>
        <taxon>Bacillales</taxon>
        <taxon>Bacillaceae</taxon>
        <taxon>Salisediminibacterium</taxon>
    </lineage>
</organism>
<gene>
    <name evidence="2" type="primary">pcaC</name>
    <name evidence="2" type="ORF">BBEV_0458</name>
</gene>
<keyword evidence="2" id="KW-0456">Lyase</keyword>
<dbReference type="GO" id="GO:0047575">
    <property type="term" value="F:4-carboxymuconolactone decarboxylase activity"/>
    <property type="evidence" value="ECO:0007669"/>
    <property type="project" value="UniProtKB-EC"/>
</dbReference>
<dbReference type="Gene3D" id="1.20.1290.10">
    <property type="entry name" value="AhpD-like"/>
    <property type="match status" value="1"/>
</dbReference>
<dbReference type="EMBL" id="CP012502">
    <property type="protein sequence ID" value="AOM81852.1"/>
    <property type="molecule type" value="Genomic_DNA"/>
</dbReference>
<dbReference type="PANTHER" id="PTHR33570:SF2">
    <property type="entry name" value="CARBOXYMUCONOLACTONE DECARBOXYLASE-LIKE DOMAIN-CONTAINING PROTEIN"/>
    <property type="match status" value="1"/>
</dbReference>
<evidence type="ECO:0000313" key="3">
    <source>
        <dbReference type="Proteomes" id="UP000094463"/>
    </source>
</evidence>
<dbReference type="InterPro" id="IPR052512">
    <property type="entry name" value="4CMD/NDH-1_regulator"/>
</dbReference>